<keyword evidence="4" id="KW-1133">Transmembrane helix</keyword>
<evidence type="ECO:0000313" key="6">
    <source>
        <dbReference type="EMBL" id="TFZ00390.1"/>
    </source>
</evidence>
<dbReference type="PANTHER" id="PTHR10434:SF66">
    <property type="entry name" value="PHOSPHOLIPID_GLYCEROL ACYLTRANSFERASE DOMAIN-CONTAINING PROTEIN"/>
    <property type="match status" value="1"/>
</dbReference>
<protein>
    <submittedName>
        <fullName evidence="6">1-acyl-sn-glycerol-3-phosphate acyltransferase</fullName>
    </submittedName>
</protein>
<keyword evidence="4" id="KW-0472">Membrane</keyword>
<evidence type="ECO:0000256" key="3">
    <source>
        <dbReference type="ARBA" id="ARBA00023315"/>
    </source>
</evidence>
<dbReference type="SUPFAM" id="SSF69593">
    <property type="entry name" value="Glycerol-3-phosphate (1)-acyltransferase"/>
    <property type="match status" value="1"/>
</dbReference>
<keyword evidence="3 6" id="KW-0012">Acyltransferase</keyword>
<evidence type="ECO:0000313" key="7">
    <source>
        <dbReference type="Proteomes" id="UP000298180"/>
    </source>
</evidence>
<evidence type="ECO:0000259" key="5">
    <source>
        <dbReference type="SMART" id="SM00563"/>
    </source>
</evidence>
<organism evidence="6 7">
    <name type="scientific">Ramlibacter henchirensis</name>
    <dbReference type="NCBI Taxonomy" id="204072"/>
    <lineage>
        <taxon>Bacteria</taxon>
        <taxon>Pseudomonadati</taxon>
        <taxon>Pseudomonadota</taxon>
        <taxon>Betaproteobacteria</taxon>
        <taxon>Burkholderiales</taxon>
        <taxon>Comamonadaceae</taxon>
        <taxon>Ramlibacter</taxon>
    </lineage>
</organism>
<evidence type="ECO:0000256" key="2">
    <source>
        <dbReference type="ARBA" id="ARBA00022679"/>
    </source>
</evidence>
<comment type="pathway">
    <text evidence="1">Lipid metabolism.</text>
</comment>
<feature type="transmembrane region" description="Helical" evidence="4">
    <location>
        <begin position="12"/>
        <end position="36"/>
    </location>
</feature>
<comment type="caution">
    <text evidence="6">The sequence shown here is derived from an EMBL/GenBank/DDBJ whole genome shotgun (WGS) entry which is preliminary data.</text>
</comment>
<evidence type="ECO:0000256" key="1">
    <source>
        <dbReference type="ARBA" id="ARBA00005189"/>
    </source>
</evidence>
<dbReference type="Proteomes" id="UP000298180">
    <property type="component" value="Unassembled WGS sequence"/>
</dbReference>
<evidence type="ECO:0000256" key="4">
    <source>
        <dbReference type="SAM" id="Phobius"/>
    </source>
</evidence>
<dbReference type="Pfam" id="PF01553">
    <property type="entry name" value="Acyltransferase"/>
    <property type="match status" value="1"/>
</dbReference>
<keyword evidence="7" id="KW-1185">Reference proteome</keyword>
<keyword evidence="4" id="KW-0812">Transmembrane</keyword>
<sequence length="258" mass="28366">MRDRLERGWRVLATGLCFASFSLGSLMLGAMVFPFLRLAIRNRARRVAIARQVIRGMFRLFVGMMRATGVLTIEVCGAERLRGGGRLILANHPTLIDVVLLLALVDRGDCVIKGALGRNPIMRGTVRGAGFVFNDGGGEELLADCVQSVRTGNNLIIFPEGTRTSRDEPIRLQRGAARVAVHGELDITPVRIVCTPATLAKGEKWYRVPPRRVHFRIEVGEPIAVSPFIDASPTAALAARRLTRHLTDYFSREEVAIA</sequence>
<dbReference type="RefSeq" id="WP_135264732.1">
    <property type="nucleotide sequence ID" value="NZ_SMLM01000003.1"/>
</dbReference>
<dbReference type="SMART" id="SM00563">
    <property type="entry name" value="PlsC"/>
    <property type="match status" value="1"/>
</dbReference>
<gene>
    <name evidence="6" type="ORF">EZ313_18160</name>
</gene>
<dbReference type="CDD" id="cd07989">
    <property type="entry name" value="LPLAT_AGPAT-like"/>
    <property type="match status" value="1"/>
</dbReference>
<reference evidence="6 7" key="1">
    <citation type="submission" date="2019-03" db="EMBL/GenBank/DDBJ databases">
        <title>Ramlibacter henchirensis DSM 14656, whole genome shotgun sequence.</title>
        <authorList>
            <person name="Zhang X."/>
            <person name="Feng G."/>
            <person name="Zhu H."/>
        </authorList>
    </citation>
    <scope>NUCLEOTIDE SEQUENCE [LARGE SCALE GENOMIC DNA]</scope>
    <source>
        <strain evidence="6 7">DSM 14656</strain>
    </source>
</reference>
<feature type="domain" description="Phospholipid/glycerol acyltransferase" evidence="5">
    <location>
        <begin position="86"/>
        <end position="195"/>
    </location>
</feature>
<dbReference type="GO" id="GO:0006654">
    <property type="term" value="P:phosphatidic acid biosynthetic process"/>
    <property type="evidence" value="ECO:0007669"/>
    <property type="project" value="TreeGrafter"/>
</dbReference>
<dbReference type="AlphaFoldDB" id="A0A4Z0BPR5"/>
<dbReference type="OrthoDB" id="9812274at2"/>
<dbReference type="PANTHER" id="PTHR10434">
    <property type="entry name" value="1-ACYL-SN-GLYCEROL-3-PHOSPHATE ACYLTRANSFERASE"/>
    <property type="match status" value="1"/>
</dbReference>
<proteinExistence type="predicted"/>
<keyword evidence="2 6" id="KW-0808">Transferase</keyword>
<dbReference type="GO" id="GO:0003841">
    <property type="term" value="F:1-acylglycerol-3-phosphate O-acyltransferase activity"/>
    <property type="evidence" value="ECO:0007669"/>
    <property type="project" value="TreeGrafter"/>
</dbReference>
<name>A0A4Z0BPR5_9BURK</name>
<dbReference type="EMBL" id="SMLM01000003">
    <property type="protein sequence ID" value="TFZ00390.1"/>
    <property type="molecule type" value="Genomic_DNA"/>
</dbReference>
<dbReference type="InterPro" id="IPR002123">
    <property type="entry name" value="Plipid/glycerol_acylTrfase"/>
</dbReference>
<accession>A0A4Z0BPR5</accession>